<reference evidence="1 2" key="1">
    <citation type="journal article" date="2007" name="Proc. Natl. Acad. Sci. U.S.A.">
        <title>The tiny eukaryote Ostreococcus provides genomic insights into the paradox of plankton speciation.</title>
        <authorList>
            <person name="Palenik B."/>
            <person name="Grimwood J."/>
            <person name="Aerts A."/>
            <person name="Rouze P."/>
            <person name="Salamov A."/>
            <person name="Putnam N."/>
            <person name="Dupont C."/>
            <person name="Jorgensen R."/>
            <person name="Derelle E."/>
            <person name="Rombauts S."/>
            <person name="Zhou K."/>
            <person name="Otillar R."/>
            <person name="Merchant S.S."/>
            <person name="Podell S."/>
            <person name="Gaasterland T."/>
            <person name="Napoli C."/>
            <person name="Gendler K."/>
            <person name="Manuell A."/>
            <person name="Tai V."/>
            <person name="Vallon O."/>
            <person name="Piganeau G."/>
            <person name="Jancek S."/>
            <person name="Heijde M."/>
            <person name="Jabbari K."/>
            <person name="Bowler C."/>
            <person name="Lohr M."/>
            <person name="Robbens S."/>
            <person name="Werner G."/>
            <person name="Dubchak I."/>
            <person name="Pazour G.J."/>
            <person name="Ren Q."/>
            <person name="Paulsen I."/>
            <person name="Delwiche C."/>
            <person name="Schmutz J."/>
            <person name="Rokhsar D."/>
            <person name="Van de Peer Y."/>
            <person name="Moreau H."/>
            <person name="Grigoriev I.V."/>
        </authorList>
    </citation>
    <scope>NUCLEOTIDE SEQUENCE [LARGE SCALE GENOMIC DNA]</scope>
    <source>
        <strain evidence="1 2">CCE9901</strain>
    </source>
</reference>
<dbReference type="GO" id="GO:0003997">
    <property type="term" value="F:acyl-CoA oxidase activity"/>
    <property type="evidence" value="ECO:0007669"/>
    <property type="project" value="InterPro"/>
</dbReference>
<dbReference type="PANTHER" id="PTHR10909">
    <property type="entry name" value="ELECTRON TRANSPORT OXIDOREDUCTASE"/>
    <property type="match status" value="1"/>
</dbReference>
<organism evidence="1 2">
    <name type="scientific">Ostreococcus lucimarinus (strain CCE9901)</name>
    <dbReference type="NCBI Taxonomy" id="436017"/>
    <lineage>
        <taxon>Eukaryota</taxon>
        <taxon>Viridiplantae</taxon>
        <taxon>Chlorophyta</taxon>
        <taxon>Mamiellophyceae</taxon>
        <taxon>Mamiellales</taxon>
        <taxon>Bathycoccaceae</taxon>
        <taxon>Ostreococcus</taxon>
    </lineage>
</organism>
<gene>
    <name evidence="1" type="ORF">OSTLU_26886</name>
</gene>
<dbReference type="EMBL" id="CP000592">
    <property type="protein sequence ID" value="ABO98965.1"/>
    <property type="molecule type" value="Genomic_DNA"/>
</dbReference>
<dbReference type="RefSeq" id="XP_001420672.1">
    <property type="nucleotide sequence ID" value="XM_001420635.1"/>
</dbReference>
<dbReference type="Gene3D" id="1.20.140.10">
    <property type="entry name" value="Butyryl-CoA Dehydrogenase, subunit A, domain 3"/>
    <property type="match status" value="1"/>
</dbReference>
<accession>A4S5U6</accession>
<dbReference type="eggNOG" id="KOG0135">
    <property type="taxonomic scope" value="Eukaryota"/>
</dbReference>
<sequence length="492" mass="54075">MTRDDHADVHAVARALARAPKRATRRTAKALRALVSRRGALTFTDVEDDPARFFAAHRALATHATTLGPGFWIRFTVQYNLFAGTCAALGTEAQRARLETLRRRGTLGCFCLTERLAGVNSGLVVHTRADWDGKTGGYVINSGEGDGGTKNWISQGLTADAAVVVANLFVKGRSFGPHGFLVTMREGAFGRLARGITVGDMGLKTTGNDLDNAWVRFDDFRAPAESLLAKYGDVDASTGEYVAKKEGIRTMDMIGQRLFTGRVAVAQAALTFVRRLFDDTKRYSDQKPCTMRGDSPALTDVPQLRALYDEGYATIDRLDAYVKQCENELCQCLRRREIPDAVLVQAIAVAKIKAVEGAIDLAFRLKQEVGSYALMSGTGFDNTDFLQCCKFAEGDSRILSQKLARDCFGAFQRNDQRSAVGVKSEIELDLCQRIDEHMRDAREANANVSKIEAWDSAWREVYRLAEVICERVMHEKSFAAAAAAGSVTRSKL</sequence>
<dbReference type="OrthoDB" id="538336at2759"/>
<dbReference type="KEGG" id="olu:OSTLU_26886"/>
<proteinExistence type="predicted"/>
<dbReference type="GO" id="GO:0071949">
    <property type="term" value="F:FAD binding"/>
    <property type="evidence" value="ECO:0007669"/>
    <property type="project" value="InterPro"/>
</dbReference>
<dbReference type="Gene3D" id="2.40.110.10">
    <property type="entry name" value="Butyryl-CoA Dehydrogenase, subunit A, domain 2"/>
    <property type="match status" value="1"/>
</dbReference>
<dbReference type="GO" id="GO:0005504">
    <property type="term" value="F:fatty acid binding"/>
    <property type="evidence" value="ECO:0007669"/>
    <property type="project" value="TreeGrafter"/>
</dbReference>
<evidence type="ECO:0000313" key="2">
    <source>
        <dbReference type="Proteomes" id="UP000001568"/>
    </source>
</evidence>
<dbReference type="AlphaFoldDB" id="A4S5U6"/>
<dbReference type="GO" id="GO:0055088">
    <property type="term" value="P:lipid homeostasis"/>
    <property type="evidence" value="ECO:0007669"/>
    <property type="project" value="TreeGrafter"/>
</dbReference>
<dbReference type="GO" id="GO:0033540">
    <property type="term" value="P:fatty acid beta-oxidation using acyl-CoA oxidase"/>
    <property type="evidence" value="ECO:0007669"/>
    <property type="project" value="TreeGrafter"/>
</dbReference>
<dbReference type="GeneID" id="5004871"/>
<dbReference type="Gramene" id="ABO98965">
    <property type="protein sequence ID" value="ABO98965"/>
    <property type="gene ID" value="OSTLU_26886"/>
</dbReference>
<dbReference type="OMA" id="WIRFTVQ"/>
<dbReference type="InterPro" id="IPR012258">
    <property type="entry name" value="Acyl-CoA_oxidase"/>
</dbReference>
<dbReference type="SUPFAM" id="SSF56645">
    <property type="entry name" value="Acyl-CoA dehydrogenase NM domain-like"/>
    <property type="match status" value="1"/>
</dbReference>
<dbReference type="Proteomes" id="UP000001568">
    <property type="component" value="Chromosome 12"/>
</dbReference>
<name>A4S5U6_OSTLU</name>
<dbReference type="InterPro" id="IPR036250">
    <property type="entry name" value="AcylCo_DH-like_C"/>
</dbReference>
<dbReference type="SUPFAM" id="SSF47203">
    <property type="entry name" value="Acyl-CoA dehydrogenase C-terminal domain-like"/>
    <property type="match status" value="1"/>
</dbReference>
<keyword evidence="2" id="KW-1185">Reference proteome</keyword>
<protein>
    <submittedName>
        <fullName evidence="1">Uncharacterized protein</fullName>
    </submittedName>
</protein>
<dbReference type="HOGENOM" id="CLU_558291_0_0_1"/>
<evidence type="ECO:0000313" key="1">
    <source>
        <dbReference type="EMBL" id="ABO98965.1"/>
    </source>
</evidence>
<dbReference type="InterPro" id="IPR009100">
    <property type="entry name" value="AcylCoA_DH/oxidase_NM_dom_sf"/>
</dbReference>
<dbReference type="GO" id="GO:0005777">
    <property type="term" value="C:peroxisome"/>
    <property type="evidence" value="ECO:0007669"/>
    <property type="project" value="InterPro"/>
</dbReference>
<dbReference type="InterPro" id="IPR046373">
    <property type="entry name" value="Acyl-CoA_Oxase/DH_mid-dom_sf"/>
</dbReference>
<dbReference type="STRING" id="436017.A4S5U6"/>